<evidence type="ECO:0000313" key="2">
    <source>
        <dbReference type="Proteomes" id="UP001152604"/>
    </source>
</evidence>
<accession>A0ABM9DWT7</accession>
<comment type="caution">
    <text evidence="1">The sequence shown here is derived from an EMBL/GenBank/DDBJ whole genome shotgun (WGS) entry which is preliminary data.</text>
</comment>
<keyword evidence="2" id="KW-1185">Reference proteome</keyword>
<organism evidence="1 2">
    <name type="scientific">Mesorhizobium ventifaucium</name>
    <dbReference type="NCBI Taxonomy" id="666020"/>
    <lineage>
        <taxon>Bacteria</taxon>
        <taxon>Pseudomonadati</taxon>
        <taxon>Pseudomonadota</taxon>
        <taxon>Alphaproteobacteria</taxon>
        <taxon>Hyphomicrobiales</taxon>
        <taxon>Phyllobacteriaceae</taxon>
        <taxon>Mesorhizobium</taxon>
    </lineage>
</organism>
<dbReference type="Proteomes" id="UP001152604">
    <property type="component" value="Unassembled WGS sequence"/>
</dbReference>
<evidence type="ECO:0000313" key="1">
    <source>
        <dbReference type="EMBL" id="CAH2401222.1"/>
    </source>
</evidence>
<protein>
    <submittedName>
        <fullName evidence="1">Uncharacterized protein</fullName>
    </submittedName>
</protein>
<name>A0ABM9DWT7_9HYPH</name>
<gene>
    <name evidence="1" type="ORF">MES4922_290146</name>
</gene>
<dbReference type="EMBL" id="CAKXZS010000022">
    <property type="protein sequence ID" value="CAH2401222.1"/>
    <property type="molecule type" value="Genomic_DNA"/>
</dbReference>
<sequence>MLCTNLRTRLVFPTANPPNMQIFFCNIPGSA</sequence>
<proteinExistence type="predicted"/>
<reference evidence="1" key="1">
    <citation type="submission" date="2022-03" db="EMBL/GenBank/DDBJ databases">
        <authorList>
            <person name="Brunel B."/>
        </authorList>
    </citation>
    <scope>NUCLEOTIDE SEQUENCE</scope>
    <source>
        <strain evidence="1">STM4922sample</strain>
    </source>
</reference>